<feature type="signal peptide" evidence="5">
    <location>
        <begin position="1"/>
        <end position="26"/>
    </location>
</feature>
<dbReference type="KEGG" id="gso:PH603_14870"/>
<evidence type="ECO:0000313" key="9">
    <source>
        <dbReference type="Proteomes" id="UP001217500"/>
    </source>
</evidence>
<dbReference type="Gene3D" id="2.40.170.20">
    <property type="entry name" value="TonB-dependent receptor, beta-barrel domain"/>
    <property type="match status" value="1"/>
</dbReference>
<proteinExistence type="inferred from homology"/>
<dbReference type="GO" id="GO:0009279">
    <property type="term" value="C:cell outer membrane"/>
    <property type="evidence" value="ECO:0007669"/>
    <property type="project" value="UniProtKB-SubCell"/>
</dbReference>
<keyword evidence="2 4" id="KW-0472">Membrane</keyword>
<dbReference type="SUPFAM" id="SSF56935">
    <property type="entry name" value="Porins"/>
    <property type="match status" value="1"/>
</dbReference>
<accession>A0AAF0BK30</accession>
<comment type="subcellular location">
    <subcellularLocation>
        <location evidence="1 4">Cell outer membrane</location>
    </subcellularLocation>
</comment>
<dbReference type="AlphaFoldDB" id="A0AAF0BK30"/>
<dbReference type="Pfam" id="PF07715">
    <property type="entry name" value="Plug"/>
    <property type="match status" value="1"/>
</dbReference>
<dbReference type="EMBL" id="CP116805">
    <property type="protein sequence ID" value="WCL53819.1"/>
    <property type="molecule type" value="Genomic_DNA"/>
</dbReference>
<dbReference type="InterPro" id="IPR012910">
    <property type="entry name" value="Plug_dom"/>
</dbReference>
<evidence type="ECO:0000256" key="1">
    <source>
        <dbReference type="ARBA" id="ARBA00004442"/>
    </source>
</evidence>
<evidence type="ECO:0000256" key="2">
    <source>
        <dbReference type="ARBA" id="ARBA00023136"/>
    </source>
</evidence>
<organism evidence="8 9">
    <name type="scientific">Gimibacter soli</name>
    <dbReference type="NCBI Taxonomy" id="3024400"/>
    <lineage>
        <taxon>Bacteria</taxon>
        <taxon>Pseudomonadati</taxon>
        <taxon>Pseudomonadota</taxon>
        <taxon>Alphaproteobacteria</taxon>
        <taxon>Kordiimonadales</taxon>
        <taxon>Temperatibacteraceae</taxon>
        <taxon>Gimibacter</taxon>
    </lineage>
</organism>
<keyword evidence="3" id="KW-0998">Cell outer membrane</keyword>
<dbReference type="Gene3D" id="2.170.130.10">
    <property type="entry name" value="TonB-dependent receptor, plug domain"/>
    <property type="match status" value="1"/>
</dbReference>
<evidence type="ECO:0000256" key="4">
    <source>
        <dbReference type="RuleBase" id="RU003357"/>
    </source>
</evidence>
<dbReference type="InterPro" id="IPR000531">
    <property type="entry name" value="Beta-barrel_TonB"/>
</dbReference>
<evidence type="ECO:0000256" key="5">
    <source>
        <dbReference type="SAM" id="SignalP"/>
    </source>
</evidence>
<dbReference type="PANTHER" id="PTHR47234:SF2">
    <property type="entry name" value="TONB-DEPENDENT RECEPTOR"/>
    <property type="match status" value="1"/>
</dbReference>
<keyword evidence="4" id="KW-0798">TonB box</keyword>
<protein>
    <submittedName>
        <fullName evidence="8">TonB-dependent receptor</fullName>
    </submittedName>
</protein>
<keyword evidence="5" id="KW-0732">Signal</keyword>
<dbReference type="Proteomes" id="UP001217500">
    <property type="component" value="Chromosome"/>
</dbReference>
<evidence type="ECO:0000256" key="3">
    <source>
        <dbReference type="ARBA" id="ARBA00023237"/>
    </source>
</evidence>
<feature type="domain" description="TonB-dependent receptor plug" evidence="7">
    <location>
        <begin position="53"/>
        <end position="169"/>
    </location>
</feature>
<sequence>MSYKFRLTGTVSLFALFAPLPHAAQADDIVEEIEITGTRLSQIGAGKLLPVLEVDRAAIEATGAFSADEVFRTLPMSDFVGFQNQNTVGGVNSVRGDAASVNLRGLGTGNTLLLMNGRRMVMNPTFQTEALVPVMTPNANSLPLEALSSLRVLKDGGSAIYGADAVAGVVDAQFTNDVDGVTLKARYGLSDGTDYHEADFSVKAGDDFAGGRGHVSLYASYSRANSVRTSARDYAASSDMRRFLEGTPFEGDGSFNMTNVSSPWAELDIVQNVVPTLNGTPIANSSGVFHIQPATNSGCVAQLSGGICIDDGTLSSSDSADGDRNLFYDIMSGWTLIPKVERVNALALVDYQITDEISFYGEAAYYGSSSVRNREPASMLSTARVIVPKENYWNPLGATTLADGSPNPNRIAGLVGVPDEGLDVALRNYRITDTGERTIDADADSYRLLAGLKGKLGSWHWDSAALYSRATTTDITHNRVSNTLLQAALADITPSAYNPFNGGSLTTPSIGDDTPSPEAALDRITIDVRRKGVATLAMGDIHLTNDALFQLPGGGVGLSVGGEVRRESYSDDRDDRLDGTVIFTDMVSGAISESDVVSSSPTADTGGHRTVTSAYSELAVPLVSPDMNIPFVEAATLQFAGRFEHFSDVGDTWTPKVAGAWTVTPGLTVRASWSEGFRAPNLVQIHDAGVSRVNNRLDYVRCDALVQQGQITGIDQCAATGTLSTRSGSETLQPEKSENTSIGLLIEPVALPGFRFSIDRWTIRQTDIVGVFGDQNHLALDYLRRQQGSSNPDVVRAAPTAADIALFAGTGLTPAGEVLSVADTYVNMDARRVAGIDISASYRHEMQDGATLDLSFNASRYTKFEQEAGERSQQLLDAVAAGDLPGDVTPTGFGDILGLDGRAKWRWNANLAYARGPWSAGLFATYIGSFKDTTSVNDETGDFWKVDSWLTLNASLGYAFTADNWLKDTAVKLSVTNLTDEAPPLAPESFGFHGSMHNPKGRMIYLTLTKGF</sequence>
<reference evidence="8" key="1">
    <citation type="submission" date="2023-01" db="EMBL/GenBank/DDBJ databases">
        <title>The genome sequence of Kordiimonadaceae bacterium 6D33.</title>
        <authorList>
            <person name="Liu Y."/>
        </authorList>
    </citation>
    <scope>NUCLEOTIDE SEQUENCE</scope>
    <source>
        <strain evidence="8">6D33</strain>
    </source>
</reference>
<dbReference type="InterPro" id="IPR037066">
    <property type="entry name" value="Plug_dom_sf"/>
</dbReference>
<gene>
    <name evidence="8" type="ORF">PH603_14870</name>
</gene>
<feature type="domain" description="TonB-dependent receptor-like beta-barrel" evidence="6">
    <location>
        <begin position="426"/>
        <end position="978"/>
    </location>
</feature>
<dbReference type="InterPro" id="IPR036942">
    <property type="entry name" value="Beta-barrel_TonB_sf"/>
</dbReference>
<feature type="chain" id="PRO_5042281836" evidence="5">
    <location>
        <begin position="27"/>
        <end position="1012"/>
    </location>
</feature>
<evidence type="ECO:0000259" key="6">
    <source>
        <dbReference type="Pfam" id="PF00593"/>
    </source>
</evidence>
<dbReference type="Pfam" id="PF00593">
    <property type="entry name" value="TonB_dep_Rec_b-barrel"/>
    <property type="match status" value="1"/>
</dbReference>
<name>A0AAF0BK30_9PROT</name>
<evidence type="ECO:0000313" key="8">
    <source>
        <dbReference type="EMBL" id="WCL53819.1"/>
    </source>
</evidence>
<dbReference type="PANTHER" id="PTHR47234">
    <property type="match status" value="1"/>
</dbReference>
<comment type="similarity">
    <text evidence="4">Belongs to the TonB-dependent receptor family.</text>
</comment>
<keyword evidence="9" id="KW-1185">Reference proteome</keyword>
<evidence type="ECO:0000259" key="7">
    <source>
        <dbReference type="Pfam" id="PF07715"/>
    </source>
</evidence>
<dbReference type="RefSeq" id="WP_289503447.1">
    <property type="nucleotide sequence ID" value="NZ_CP116805.1"/>
</dbReference>
<keyword evidence="8" id="KW-0675">Receptor</keyword>